<feature type="transmembrane region" description="Helical" evidence="3">
    <location>
        <begin position="76"/>
        <end position="98"/>
    </location>
</feature>
<evidence type="ECO:0000256" key="1">
    <source>
        <dbReference type="ARBA" id="ARBA00022692"/>
    </source>
</evidence>
<feature type="transmembrane region" description="Helical" evidence="3">
    <location>
        <begin position="37"/>
        <end position="56"/>
    </location>
</feature>
<comment type="caution">
    <text evidence="4">The sequence shown here is derived from an EMBL/GenBank/DDBJ whole genome shotgun (WGS) entry which is preliminary data.</text>
</comment>
<dbReference type="GeneID" id="98000021"/>
<dbReference type="InterPro" id="IPR009825">
    <property type="entry name" value="ECF_substrate-spec-like"/>
</dbReference>
<dbReference type="Pfam" id="PF07155">
    <property type="entry name" value="ECF-ribofla_trS"/>
    <property type="match status" value="1"/>
</dbReference>
<dbReference type="Gene3D" id="1.10.1760.20">
    <property type="match status" value="1"/>
</dbReference>
<dbReference type="RefSeq" id="WP_007049647.1">
    <property type="nucleotide sequence ID" value="NZ_CABKNJ010000002.1"/>
</dbReference>
<name>A0A3E3E2R5_9FIRM</name>
<accession>A0A3E3E2R5</accession>
<protein>
    <submittedName>
        <fullName evidence="4">ECF transporter S component</fullName>
    </submittedName>
</protein>
<organism evidence="4 5">
    <name type="scientific">Anaerofustis stercorihominis</name>
    <dbReference type="NCBI Taxonomy" id="214853"/>
    <lineage>
        <taxon>Bacteria</taxon>
        <taxon>Bacillati</taxon>
        <taxon>Bacillota</taxon>
        <taxon>Clostridia</taxon>
        <taxon>Eubacteriales</taxon>
        <taxon>Eubacteriaceae</taxon>
        <taxon>Anaerofustis</taxon>
    </lineage>
</organism>
<evidence type="ECO:0000256" key="2">
    <source>
        <dbReference type="ARBA" id="ARBA00022989"/>
    </source>
</evidence>
<gene>
    <name evidence="4" type="ORF">DW687_04695</name>
</gene>
<dbReference type="EMBL" id="QUSM01000002">
    <property type="protein sequence ID" value="RGD75626.1"/>
    <property type="molecule type" value="Genomic_DNA"/>
</dbReference>
<keyword evidence="1 3" id="KW-0812">Transmembrane</keyword>
<proteinExistence type="predicted"/>
<evidence type="ECO:0000313" key="4">
    <source>
        <dbReference type="EMBL" id="RGD75626.1"/>
    </source>
</evidence>
<keyword evidence="3" id="KW-0472">Membrane</keyword>
<reference evidence="4 5" key="1">
    <citation type="submission" date="2018-08" db="EMBL/GenBank/DDBJ databases">
        <title>A genome reference for cultivated species of the human gut microbiota.</title>
        <authorList>
            <person name="Zou Y."/>
            <person name="Xue W."/>
            <person name="Luo G."/>
        </authorList>
    </citation>
    <scope>NUCLEOTIDE SEQUENCE [LARGE SCALE GENOMIC DNA]</scope>
    <source>
        <strain evidence="4 5">AM25-6</strain>
    </source>
</reference>
<dbReference type="AlphaFoldDB" id="A0A3E3E2R5"/>
<dbReference type="PANTHER" id="PTHR37815:SF3">
    <property type="entry name" value="UPF0397 PROTEIN SPR0429"/>
    <property type="match status" value="1"/>
</dbReference>
<evidence type="ECO:0000256" key="3">
    <source>
        <dbReference type="SAM" id="Phobius"/>
    </source>
</evidence>
<dbReference type="Proteomes" id="UP000261212">
    <property type="component" value="Unassembled WGS sequence"/>
</dbReference>
<feature type="transmembrane region" description="Helical" evidence="3">
    <location>
        <begin position="105"/>
        <end position="122"/>
    </location>
</feature>
<keyword evidence="2 3" id="KW-1133">Transmembrane helix</keyword>
<sequence>MANKKTLNVVLTGVMAALIFIATYINIRLPISFTDGGLIHLGGSVLVIATFLLMPVEAGLAGAIGMGLFDMLSPYAVWAPFTFVIRLVQGIVVSKLLLKKGISGVILAMVIYTIIGMGGYYLAEALIYGNWIAPMASMPGEFISDMVAIVIGVPIAKILIKNKICYKTEH</sequence>
<feature type="transmembrane region" description="Helical" evidence="3">
    <location>
        <begin position="6"/>
        <end position="25"/>
    </location>
</feature>
<dbReference type="PANTHER" id="PTHR37815">
    <property type="entry name" value="UPF0397 PROTEIN BC_2624-RELATED"/>
    <property type="match status" value="1"/>
</dbReference>
<dbReference type="GO" id="GO:0016020">
    <property type="term" value="C:membrane"/>
    <property type="evidence" value="ECO:0007669"/>
    <property type="project" value="InterPro"/>
</dbReference>
<evidence type="ECO:0000313" key="5">
    <source>
        <dbReference type="Proteomes" id="UP000261212"/>
    </source>
</evidence>
<feature type="transmembrane region" description="Helical" evidence="3">
    <location>
        <begin position="142"/>
        <end position="160"/>
    </location>
</feature>